<dbReference type="EMBL" id="BAAADM010000005">
    <property type="protein sequence ID" value="GAA0429380.1"/>
    <property type="molecule type" value="Genomic_DNA"/>
</dbReference>
<accession>A0ABN0Z201</accession>
<sequence>MKVRAGIVGADNSVKRVSHLSESEDGLIIIPLPYQHSQETVDIIRRYEHTVDIWVFTGIVPYLHAVNHGTSRLSFYLKLDYSSLKQTMLEMSYHHKMPLENVSFDTITKDSVTSVYEELNLPTNQIFIKELSHDVRGINDIIRFHENLYNNDDVNSCVTSIKSVYDSLTEKKIPVFRITPSKQTIKETLTSASLHFQTQQFKKSQIAIMYISLADDREYWSSQIDVDSYDAYRLNLRIKKEILNYSESVSGIYYAVNMNQFIIFSTRESFQNPGKMGRPLLQTITDITHAMVFIGIGYGDTASHANHKAALALQYAEDHQASCIFLGDETNTVEGPLEKNQSISFSFHTDDPKVMEKLKKSGVSVSSYNKIISVQKQSKEQSVTASQLATWLNMTQRNARRILNGLLNEGLAEIAGEEVPTSKGRPRKIYRIL</sequence>
<gene>
    <name evidence="1" type="ORF">GCM10008983_02150</name>
</gene>
<dbReference type="Gene3D" id="3.30.70.270">
    <property type="match status" value="1"/>
</dbReference>
<organism evidence="1 2">
    <name type="scientific">Lentibacillus halophilus</name>
    <dbReference type="NCBI Taxonomy" id="295065"/>
    <lineage>
        <taxon>Bacteria</taxon>
        <taxon>Bacillati</taxon>
        <taxon>Bacillota</taxon>
        <taxon>Bacilli</taxon>
        <taxon>Bacillales</taxon>
        <taxon>Bacillaceae</taxon>
        <taxon>Lentibacillus</taxon>
    </lineage>
</organism>
<proteinExistence type="predicted"/>
<dbReference type="InterPro" id="IPR043128">
    <property type="entry name" value="Rev_trsase/Diguanyl_cyclase"/>
</dbReference>
<dbReference type="Proteomes" id="UP001501459">
    <property type="component" value="Unassembled WGS sequence"/>
</dbReference>
<dbReference type="InterPro" id="IPR036390">
    <property type="entry name" value="WH_DNA-bd_sf"/>
</dbReference>
<evidence type="ECO:0008006" key="3">
    <source>
        <dbReference type="Google" id="ProtNLM"/>
    </source>
</evidence>
<protein>
    <recommendedName>
        <fullName evidence="3">Transcriptional regulator</fullName>
    </recommendedName>
</protein>
<evidence type="ECO:0000313" key="1">
    <source>
        <dbReference type="EMBL" id="GAA0429380.1"/>
    </source>
</evidence>
<reference evidence="1 2" key="1">
    <citation type="journal article" date="2019" name="Int. J. Syst. Evol. Microbiol.">
        <title>The Global Catalogue of Microorganisms (GCM) 10K type strain sequencing project: providing services to taxonomists for standard genome sequencing and annotation.</title>
        <authorList>
            <consortium name="The Broad Institute Genomics Platform"/>
            <consortium name="The Broad Institute Genome Sequencing Center for Infectious Disease"/>
            <person name="Wu L."/>
            <person name="Ma J."/>
        </authorList>
    </citation>
    <scope>NUCLEOTIDE SEQUENCE [LARGE SCALE GENOMIC DNA]</scope>
    <source>
        <strain evidence="1 2">JCM 12149</strain>
    </source>
</reference>
<keyword evidence="2" id="KW-1185">Reference proteome</keyword>
<name>A0ABN0Z201_9BACI</name>
<comment type="caution">
    <text evidence="1">The sequence shown here is derived from an EMBL/GenBank/DDBJ whole genome shotgun (WGS) entry which is preliminary data.</text>
</comment>
<evidence type="ECO:0000313" key="2">
    <source>
        <dbReference type="Proteomes" id="UP001501459"/>
    </source>
</evidence>
<dbReference type="SUPFAM" id="SSF46785">
    <property type="entry name" value="Winged helix' DNA-binding domain"/>
    <property type="match status" value="1"/>
</dbReference>
<dbReference type="RefSeq" id="WP_343750597.1">
    <property type="nucleotide sequence ID" value="NZ_BAAADM010000005.1"/>
</dbReference>